<evidence type="ECO:0000256" key="5">
    <source>
        <dbReference type="ARBA" id="ARBA00023002"/>
    </source>
</evidence>
<keyword evidence="3 6" id="KW-0285">Flavoprotein</keyword>
<comment type="similarity">
    <text evidence="2 6">Belongs to the acyl-CoA dehydrogenase family.</text>
</comment>
<dbReference type="InterPro" id="IPR037069">
    <property type="entry name" value="AcylCoA_DH/ox_N_sf"/>
</dbReference>
<gene>
    <name evidence="10" type="ORF">HY730_08010</name>
</gene>
<dbReference type="InterPro" id="IPR046373">
    <property type="entry name" value="Acyl-CoA_Oxase/DH_mid-dom_sf"/>
</dbReference>
<accession>A0A933GLV8</accession>
<keyword evidence="4 6" id="KW-0274">FAD</keyword>
<dbReference type="Pfam" id="PF02770">
    <property type="entry name" value="Acyl-CoA_dh_M"/>
    <property type="match status" value="1"/>
</dbReference>
<protein>
    <submittedName>
        <fullName evidence="10">Acyl-CoA dehydrogenase family protein</fullName>
    </submittedName>
</protein>
<dbReference type="Pfam" id="PF02771">
    <property type="entry name" value="Acyl-CoA_dh_N"/>
    <property type="match status" value="1"/>
</dbReference>
<dbReference type="AlphaFoldDB" id="A0A933GLV8"/>
<dbReference type="Proteomes" id="UP000772181">
    <property type="component" value="Unassembled WGS sequence"/>
</dbReference>
<evidence type="ECO:0000259" key="7">
    <source>
        <dbReference type="Pfam" id="PF00441"/>
    </source>
</evidence>
<comment type="caution">
    <text evidence="10">The sequence shown here is derived from an EMBL/GenBank/DDBJ whole genome shotgun (WGS) entry which is preliminary data.</text>
</comment>
<proteinExistence type="inferred from homology"/>
<evidence type="ECO:0000313" key="11">
    <source>
        <dbReference type="Proteomes" id="UP000772181"/>
    </source>
</evidence>
<feature type="domain" description="Acyl-CoA dehydrogenase/oxidase C-terminal" evidence="7">
    <location>
        <begin position="226"/>
        <end position="374"/>
    </location>
</feature>
<dbReference type="FunFam" id="1.10.540.10:FF:000002">
    <property type="entry name" value="Acyl-CoA dehydrogenase FadE19"/>
    <property type="match status" value="1"/>
</dbReference>
<name>A0A933GLV8_UNCTE</name>
<dbReference type="GO" id="GO:0003995">
    <property type="term" value="F:acyl-CoA dehydrogenase activity"/>
    <property type="evidence" value="ECO:0007669"/>
    <property type="project" value="TreeGrafter"/>
</dbReference>
<evidence type="ECO:0000256" key="1">
    <source>
        <dbReference type="ARBA" id="ARBA00001974"/>
    </source>
</evidence>
<keyword evidence="5 6" id="KW-0560">Oxidoreductase</keyword>
<feature type="domain" description="Acyl-CoA oxidase/dehydrogenase middle" evidence="8">
    <location>
        <begin position="121"/>
        <end position="214"/>
    </location>
</feature>
<evidence type="ECO:0000259" key="9">
    <source>
        <dbReference type="Pfam" id="PF02771"/>
    </source>
</evidence>
<dbReference type="Gene3D" id="1.20.140.10">
    <property type="entry name" value="Butyryl-CoA Dehydrogenase, subunit A, domain 3"/>
    <property type="match status" value="1"/>
</dbReference>
<dbReference type="PANTHER" id="PTHR43884">
    <property type="entry name" value="ACYL-COA DEHYDROGENASE"/>
    <property type="match status" value="1"/>
</dbReference>
<dbReference type="SUPFAM" id="SSF47203">
    <property type="entry name" value="Acyl-CoA dehydrogenase C-terminal domain-like"/>
    <property type="match status" value="1"/>
</dbReference>
<dbReference type="InterPro" id="IPR009075">
    <property type="entry name" value="AcylCo_DH/oxidase_C"/>
</dbReference>
<reference evidence="10" key="1">
    <citation type="submission" date="2020-07" db="EMBL/GenBank/DDBJ databases">
        <title>Huge and variable diversity of episymbiotic CPR bacteria and DPANN archaea in groundwater ecosystems.</title>
        <authorList>
            <person name="He C.Y."/>
            <person name="Keren R."/>
            <person name="Whittaker M."/>
            <person name="Farag I.F."/>
            <person name="Doudna J."/>
            <person name="Cate J.H.D."/>
            <person name="Banfield J.F."/>
        </authorList>
    </citation>
    <scope>NUCLEOTIDE SEQUENCE</scope>
    <source>
        <strain evidence="10">NC_groundwater_1482_Ag_S-0.65um_47_24</strain>
    </source>
</reference>
<dbReference type="Gene3D" id="1.10.540.10">
    <property type="entry name" value="Acyl-CoA dehydrogenase/oxidase, N-terminal domain"/>
    <property type="match status" value="1"/>
</dbReference>
<dbReference type="SUPFAM" id="SSF56645">
    <property type="entry name" value="Acyl-CoA dehydrogenase NM domain-like"/>
    <property type="match status" value="1"/>
</dbReference>
<evidence type="ECO:0000256" key="6">
    <source>
        <dbReference type="RuleBase" id="RU362125"/>
    </source>
</evidence>
<dbReference type="PANTHER" id="PTHR43884:SF37">
    <property type="entry name" value="ACYL-COA DEHYDROGENASE"/>
    <property type="match status" value="1"/>
</dbReference>
<dbReference type="GO" id="GO:0050660">
    <property type="term" value="F:flavin adenine dinucleotide binding"/>
    <property type="evidence" value="ECO:0007669"/>
    <property type="project" value="InterPro"/>
</dbReference>
<comment type="cofactor">
    <cofactor evidence="1 6">
        <name>FAD</name>
        <dbReference type="ChEBI" id="CHEBI:57692"/>
    </cofactor>
</comment>
<dbReference type="InterPro" id="IPR006091">
    <property type="entry name" value="Acyl-CoA_Oxase/DH_mid-dom"/>
</dbReference>
<dbReference type="Pfam" id="PF00441">
    <property type="entry name" value="Acyl-CoA_dh_1"/>
    <property type="match status" value="1"/>
</dbReference>
<evidence type="ECO:0000256" key="4">
    <source>
        <dbReference type="ARBA" id="ARBA00022827"/>
    </source>
</evidence>
<evidence type="ECO:0000256" key="2">
    <source>
        <dbReference type="ARBA" id="ARBA00009347"/>
    </source>
</evidence>
<dbReference type="InterPro" id="IPR036250">
    <property type="entry name" value="AcylCo_DH-like_C"/>
</dbReference>
<dbReference type="InterPro" id="IPR013786">
    <property type="entry name" value="AcylCoA_DH/ox_N"/>
</dbReference>
<evidence type="ECO:0000313" key="10">
    <source>
        <dbReference type="EMBL" id="MBI4596302.1"/>
    </source>
</evidence>
<dbReference type="EMBL" id="JACQWF010000353">
    <property type="protein sequence ID" value="MBI4596302.1"/>
    <property type="molecule type" value="Genomic_DNA"/>
</dbReference>
<organism evidence="10 11">
    <name type="scientific">Tectimicrobiota bacterium</name>
    <dbReference type="NCBI Taxonomy" id="2528274"/>
    <lineage>
        <taxon>Bacteria</taxon>
        <taxon>Pseudomonadati</taxon>
        <taxon>Nitrospinota/Tectimicrobiota group</taxon>
        <taxon>Candidatus Tectimicrobiota</taxon>
    </lineage>
</organism>
<feature type="domain" description="Acyl-CoA dehydrogenase/oxidase N-terminal" evidence="9">
    <location>
        <begin position="8"/>
        <end position="116"/>
    </location>
</feature>
<dbReference type="Gene3D" id="2.40.110.10">
    <property type="entry name" value="Butyryl-CoA Dehydrogenase, subunit A, domain 2"/>
    <property type="match status" value="1"/>
</dbReference>
<sequence>MIDFSFSSEQELIRDTAHRFAQKELLPKYGYWDKHNEFPAHLVAKMADLGFMGMTIPKKYGGQELERVSNGIVVEELAKGDFNLSILTFGLMGDVLTQHGTEEQREYWLPALAQGKKILGISLTETESGSDAGSIKTTAIRDGDEWVINGEKSTTSIINADGWLLLARTNPKDSGPKGISCFLLTRDAPGLTLSTYQDLGGRVIPRGPIALENVRLPLSSLLGDLDRGFPLIMNAFDYNRALIGLMCLGAAEQTLDETIQFAKQRKSFGRFITTNQGVSFPLAEAATYLEFGRWACYRVLWLRDQNLPHTKESAMVKWWVPKTCVEVIHTCLLVHGHYGYTQDFHVEQRLRDVLGWQIGDGTAQIQKLIIARHIIGREYV</sequence>
<evidence type="ECO:0000259" key="8">
    <source>
        <dbReference type="Pfam" id="PF02770"/>
    </source>
</evidence>
<dbReference type="InterPro" id="IPR009100">
    <property type="entry name" value="AcylCoA_DH/oxidase_NM_dom_sf"/>
</dbReference>
<evidence type="ECO:0000256" key="3">
    <source>
        <dbReference type="ARBA" id="ARBA00022630"/>
    </source>
</evidence>